<dbReference type="Proteomes" id="UP001417504">
    <property type="component" value="Unassembled WGS sequence"/>
</dbReference>
<sequence length="50" mass="5752">MSACCIYWELYLLILSVDDSFEKLRAGFMYVFIASHCFYGETLISSSLVD</sequence>
<reference evidence="1 2" key="1">
    <citation type="submission" date="2024-01" db="EMBL/GenBank/DDBJ databases">
        <title>Genome assemblies of Stephania.</title>
        <authorList>
            <person name="Yang L."/>
        </authorList>
    </citation>
    <scope>NUCLEOTIDE SEQUENCE [LARGE SCALE GENOMIC DNA]</scope>
    <source>
        <strain evidence="1">QJT</strain>
        <tissue evidence="1">Leaf</tissue>
    </source>
</reference>
<dbReference type="EMBL" id="JBBNAE010000007">
    <property type="protein sequence ID" value="KAK9108856.1"/>
    <property type="molecule type" value="Genomic_DNA"/>
</dbReference>
<evidence type="ECO:0000313" key="2">
    <source>
        <dbReference type="Proteomes" id="UP001417504"/>
    </source>
</evidence>
<gene>
    <name evidence="1" type="ORF">Sjap_016916</name>
</gene>
<organism evidence="1 2">
    <name type="scientific">Stephania japonica</name>
    <dbReference type="NCBI Taxonomy" id="461633"/>
    <lineage>
        <taxon>Eukaryota</taxon>
        <taxon>Viridiplantae</taxon>
        <taxon>Streptophyta</taxon>
        <taxon>Embryophyta</taxon>
        <taxon>Tracheophyta</taxon>
        <taxon>Spermatophyta</taxon>
        <taxon>Magnoliopsida</taxon>
        <taxon>Ranunculales</taxon>
        <taxon>Menispermaceae</taxon>
        <taxon>Menispermoideae</taxon>
        <taxon>Cissampelideae</taxon>
        <taxon>Stephania</taxon>
    </lineage>
</organism>
<name>A0AAP0I591_9MAGN</name>
<evidence type="ECO:0000313" key="1">
    <source>
        <dbReference type="EMBL" id="KAK9108856.1"/>
    </source>
</evidence>
<accession>A0AAP0I591</accession>
<comment type="caution">
    <text evidence="1">The sequence shown here is derived from an EMBL/GenBank/DDBJ whole genome shotgun (WGS) entry which is preliminary data.</text>
</comment>
<protein>
    <submittedName>
        <fullName evidence="1">Uncharacterized protein</fullName>
    </submittedName>
</protein>
<dbReference type="AlphaFoldDB" id="A0AAP0I591"/>
<keyword evidence="2" id="KW-1185">Reference proteome</keyword>
<proteinExistence type="predicted"/>